<keyword evidence="5" id="KW-0547">Nucleotide-binding</keyword>
<feature type="domain" description="Histidine kinase/HSP90-like ATPase" evidence="9">
    <location>
        <begin position="487"/>
        <end position="587"/>
    </location>
</feature>
<comment type="catalytic activity">
    <reaction evidence="1">
        <text>ATP + protein L-histidine = ADP + protein N-phospho-L-histidine.</text>
        <dbReference type="EC" id="2.7.13.3"/>
    </reaction>
</comment>
<keyword evidence="8" id="KW-1133">Transmembrane helix</keyword>
<dbReference type="SUPFAM" id="SSF55874">
    <property type="entry name" value="ATPase domain of HSP90 chaperone/DNA topoisomerase II/histidine kinase"/>
    <property type="match status" value="1"/>
</dbReference>
<dbReference type="GO" id="GO:0005524">
    <property type="term" value="F:ATP binding"/>
    <property type="evidence" value="ECO:0007669"/>
    <property type="project" value="UniProtKB-KW"/>
</dbReference>
<gene>
    <name evidence="10" type="ORF">GO755_21970</name>
</gene>
<dbReference type="EMBL" id="WPIN01000008">
    <property type="protein sequence ID" value="MVM32724.1"/>
    <property type="molecule type" value="Genomic_DNA"/>
</dbReference>
<keyword evidence="8" id="KW-0472">Membrane</keyword>
<dbReference type="Gene3D" id="3.30.565.10">
    <property type="entry name" value="Histidine kinase-like ATPase, C-terminal domain"/>
    <property type="match status" value="1"/>
</dbReference>
<dbReference type="CDD" id="cd16936">
    <property type="entry name" value="HATPase_RsbW-like"/>
    <property type="match status" value="1"/>
</dbReference>
<dbReference type="Gene3D" id="1.25.40.10">
    <property type="entry name" value="Tetratricopeptide repeat domain"/>
    <property type="match status" value="1"/>
</dbReference>
<evidence type="ECO:0000313" key="11">
    <source>
        <dbReference type="Proteomes" id="UP000436006"/>
    </source>
</evidence>
<dbReference type="Pfam" id="PF13581">
    <property type="entry name" value="HATPase_c_2"/>
    <property type="match status" value="1"/>
</dbReference>
<comment type="caution">
    <text evidence="10">The sequence shown here is derived from an EMBL/GenBank/DDBJ whole genome shotgun (WGS) entry which is preliminary data.</text>
</comment>
<feature type="transmembrane region" description="Helical" evidence="8">
    <location>
        <begin position="356"/>
        <end position="377"/>
    </location>
</feature>
<keyword evidence="3" id="KW-0597">Phosphoprotein</keyword>
<evidence type="ECO:0000256" key="6">
    <source>
        <dbReference type="ARBA" id="ARBA00022777"/>
    </source>
</evidence>
<dbReference type="PANTHER" id="PTHR41523:SF8">
    <property type="entry name" value="ETHYLENE RESPONSE SENSOR PROTEIN"/>
    <property type="match status" value="1"/>
</dbReference>
<dbReference type="GO" id="GO:0004673">
    <property type="term" value="F:protein histidine kinase activity"/>
    <property type="evidence" value="ECO:0007669"/>
    <property type="project" value="UniProtKB-EC"/>
</dbReference>
<evidence type="ECO:0000256" key="8">
    <source>
        <dbReference type="SAM" id="Phobius"/>
    </source>
</evidence>
<keyword evidence="6" id="KW-0418">Kinase</keyword>
<keyword evidence="4" id="KW-0808">Transferase</keyword>
<name>A0A7K1SG76_9BACT</name>
<accession>A0A7K1SG76</accession>
<evidence type="ECO:0000313" key="10">
    <source>
        <dbReference type="EMBL" id="MVM32724.1"/>
    </source>
</evidence>
<organism evidence="10 11">
    <name type="scientific">Spirosoma arboris</name>
    <dbReference type="NCBI Taxonomy" id="2682092"/>
    <lineage>
        <taxon>Bacteria</taxon>
        <taxon>Pseudomonadati</taxon>
        <taxon>Bacteroidota</taxon>
        <taxon>Cytophagia</taxon>
        <taxon>Cytophagales</taxon>
        <taxon>Cytophagaceae</taxon>
        <taxon>Spirosoma</taxon>
    </lineage>
</organism>
<dbReference type="Proteomes" id="UP000436006">
    <property type="component" value="Unassembled WGS sequence"/>
</dbReference>
<keyword evidence="8" id="KW-0812">Transmembrane</keyword>
<keyword evidence="7" id="KW-0067">ATP-binding</keyword>
<dbReference type="Gene3D" id="3.30.450.20">
    <property type="entry name" value="PAS domain"/>
    <property type="match status" value="1"/>
</dbReference>
<evidence type="ECO:0000256" key="1">
    <source>
        <dbReference type="ARBA" id="ARBA00000085"/>
    </source>
</evidence>
<evidence type="ECO:0000256" key="2">
    <source>
        <dbReference type="ARBA" id="ARBA00012438"/>
    </source>
</evidence>
<dbReference type="Pfam" id="PF07568">
    <property type="entry name" value="HisKA_2"/>
    <property type="match status" value="1"/>
</dbReference>
<dbReference type="PANTHER" id="PTHR41523">
    <property type="entry name" value="TWO-COMPONENT SYSTEM SENSOR PROTEIN"/>
    <property type="match status" value="1"/>
</dbReference>
<dbReference type="AlphaFoldDB" id="A0A7K1SG76"/>
<evidence type="ECO:0000259" key="9">
    <source>
        <dbReference type="SMART" id="SM00387"/>
    </source>
</evidence>
<keyword evidence="11" id="KW-1185">Reference proteome</keyword>
<sequence>MLSPHVQCFRSIVLALVVAHMVAGWTFAQKPIILPLQQHKLLYADTVHRKAVASKDSLMLAEAYYLYGKTYEAAGDLLTSQRWFLKSLAILEPRGDSFNLSRLYFRLSRNESRQRHYLETRHYAQLSLAVARRIRSTQALGRAYSAMADFYVIDWSNGGKKLGWPKSKLDSAHYYQKADEALIENDHKDFLVQLNRLSLIANRLWYEKSDPNGISYLQKALDLAEKEKEPTWQFRIMREMAGMYLSMNKPKPAWQWLRRTDQFLAQSPFANSQTDQDWLEKGYRDYYLQIGDWQRAYEHTEKIHELERNNYITDRDGAVTRLGLEYETEKKEAQLKAQQKELALRAENLLAQKRSMLAMSALLLVTAAMSVVFFRLYRKNQRISRQNAELVKEQNHRVKNNLQVVSSLLSLQSNRLDDETARTAVGESQMRVETMAILHRRLYDSDALAQVNLQEYIPELVDIVLQTYGNIHIQPLYDIELIELSADRALALGLLLNELTTNACKYAFPSHSDPVFRISCQHKNNQIKLCVADNGAGFAPPLLTDLSSKSQLSFGMRLIQMQVEQLRGSYQFTNSGGTLFTLKFNRL</sequence>
<proteinExistence type="predicted"/>
<dbReference type="InterPro" id="IPR011990">
    <property type="entry name" value="TPR-like_helical_dom_sf"/>
</dbReference>
<dbReference type="InterPro" id="IPR003594">
    <property type="entry name" value="HATPase_dom"/>
</dbReference>
<reference evidence="10 11" key="1">
    <citation type="submission" date="2019-12" db="EMBL/GenBank/DDBJ databases">
        <title>Spirosoma sp. HMF4905 genome sequencing and assembly.</title>
        <authorList>
            <person name="Kang H."/>
            <person name="Cha I."/>
            <person name="Kim H."/>
            <person name="Joh K."/>
        </authorList>
    </citation>
    <scope>NUCLEOTIDE SEQUENCE [LARGE SCALE GENOMIC DNA]</scope>
    <source>
        <strain evidence="10 11">HMF4905</strain>
    </source>
</reference>
<protein>
    <recommendedName>
        <fullName evidence="2">histidine kinase</fullName>
        <ecNumber evidence="2">2.7.13.3</ecNumber>
    </recommendedName>
</protein>
<evidence type="ECO:0000256" key="3">
    <source>
        <dbReference type="ARBA" id="ARBA00022553"/>
    </source>
</evidence>
<dbReference type="SMART" id="SM00387">
    <property type="entry name" value="HATPase_c"/>
    <property type="match status" value="1"/>
</dbReference>
<evidence type="ECO:0000256" key="4">
    <source>
        <dbReference type="ARBA" id="ARBA00022679"/>
    </source>
</evidence>
<evidence type="ECO:0000256" key="7">
    <source>
        <dbReference type="ARBA" id="ARBA00022840"/>
    </source>
</evidence>
<dbReference type="InterPro" id="IPR036890">
    <property type="entry name" value="HATPase_C_sf"/>
</dbReference>
<dbReference type="InterPro" id="IPR011495">
    <property type="entry name" value="Sig_transdc_His_kin_sub2_dim/P"/>
</dbReference>
<dbReference type="SUPFAM" id="SSF81901">
    <property type="entry name" value="HCP-like"/>
    <property type="match status" value="1"/>
</dbReference>
<evidence type="ECO:0000256" key="5">
    <source>
        <dbReference type="ARBA" id="ARBA00022741"/>
    </source>
</evidence>
<dbReference type="EC" id="2.7.13.3" evidence="2"/>